<name>A0A7W7CDW7_9PSEU</name>
<proteinExistence type="predicted"/>
<protein>
    <recommendedName>
        <fullName evidence="3">DinB family protein</fullName>
    </recommendedName>
</protein>
<keyword evidence="2" id="KW-1185">Reference proteome</keyword>
<dbReference type="Proteomes" id="UP000533598">
    <property type="component" value="Unassembled WGS sequence"/>
</dbReference>
<evidence type="ECO:0000313" key="1">
    <source>
        <dbReference type="EMBL" id="MBB4678018.1"/>
    </source>
</evidence>
<dbReference type="InterPro" id="IPR007061">
    <property type="entry name" value="MST-like"/>
</dbReference>
<dbReference type="SUPFAM" id="SSF109854">
    <property type="entry name" value="DinB/YfiT-like putative metalloenzymes"/>
    <property type="match status" value="1"/>
</dbReference>
<dbReference type="Gene3D" id="1.20.120.450">
    <property type="entry name" value="dinb family like domain"/>
    <property type="match status" value="1"/>
</dbReference>
<sequence length="192" mass="20892">MPPLPPLHHEEAAQLLAFLEAQRHAVRIAAHGLTDDQARTAASASSLTIGGLIKHLTSTEHNWVAIISDPGHDWGDPSAYQDAYTMGPGETLADLLSAYEKVGAETESLIAGVKLDDEVPVPPHIPFFPKDLPCWTVRWVLLHLIEETAKHAGHADIVRESVDGATFFPLQAAVEGWAPTPWLQPWKPLATN</sequence>
<dbReference type="RefSeq" id="WP_185003898.1">
    <property type="nucleotide sequence ID" value="NZ_BAAAUI010000027.1"/>
</dbReference>
<evidence type="ECO:0008006" key="3">
    <source>
        <dbReference type="Google" id="ProtNLM"/>
    </source>
</evidence>
<dbReference type="EMBL" id="JACHMH010000001">
    <property type="protein sequence ID" value="MBB4678018.1"/>
    <property type="molecule type" value="Genomic_DNA"/>
</dbReference>
<dbReference type="AlphaFoldDB" id="A0A7W7CDW7"/>
<gene>
    <name evidence="1" type="ORF">HNR67_004136</name>
</gene>
<comment type="caution">
    <text evidence="1">The sequence shown here is derived from an EMBL/GenBank/DDBJ whole genome shotgun (WGS) entry which is preliminary data.</text>
</comment>
<dbReference type="Pfam" id="PF04978">
    <property type="entry name" value="MST"/>
    <property type="match status" value="1"/>
</dbReference>
<evidence type="ECO:0000313" key="2">
    <source>
        <dbReference type="Proteomes" id="UP000533598"/>
    </source>
</evidence>
<reference evidence="1 2" key="1">
    <citation type="submission" date="2020-08" db="EMBL/GenBank/DDBJ databases">
        <title>Sequencing the genomes of 1000 actinobacteria strains.</title>
        <authorList>
            <person name="Klenk H.-P."/>
        </authorList>
    </citation>
    <scope>NUCLEOTIDE SEQUENCE [LARGE SCALE GENOMIC DNA]</scope>
    <source>
        <strain evidence="1 2">DSM 44230</strain>
    </source>
</reference>
<organism evidence="1 2">
    <name type="scientific">Crossiella cryophila</name>
    <dbReference type="NCBI Taxonomy" id="43355"/>
    <lineage>
        <taxon>Bacteria</taxon>
        <taxon>Bacillati</taxon>
        <taxon>Actinomycetota</taxon>
        <taxon>Actinomycetes</taxon>
        <taxon>Pseudonocardiales</taxon>
        <taxon>Pseudonocardiaceae</taxon>
        <taxon>Crossiella</taxon>
    </lineage>
</organism>
<accession>A0A7W7CDW7</accession>
<dbReference type="InterPro" id="IPR034660">
    <property type="entry name" value="DinB/YfiT-like"/>
</dbReference>